<dbReference type="PROSITE" id="PS01296">
    <property type="entry name" value="RSMI"/>
    <property type="match status" value="1"/>
</dbReference>
<dbReference type="PANTHER" id="PTHR46111:SF1">
    <property type="entry name" value="RIBOSOMAL RNA SMALL SUBUNIT METHYLTRANSFERASE I"/>
    <property type="match status" value="1"/>
</dbReference>
<dbReference type="InterPro" id="IPR008189">
    <property type="entry name" value="rRNA_ssu_MeTfrase_I"/>
</dbReference>
<protein>
    <submittedName>
        <fullName evidence="7">16S rRNA (Cytidine(1402)-2'-O)-methyltransferase</fullName>
        <ecNumber evidence="7">2.1.1.198</ecNumber>
    </submittedName>
</protein>
<dbReference type="InterPro" id="IPR035996">
    <property type="entry name" value="4pyrrol_Methylase_sf"/>
</dbReference>
<evidence type="ECO:0000256" key="3">
    <source>
        <dbReference type="ARBA" id="ARBA00022603"/>
    </source>
</evidence>
<proteinExistence type="predicted"/>
<dbReference type="GO" id="GO:0008168">
    <property type="term" value="F:methyltransferase activity"/>
    <property type="evidence" value="ECO:0007669"/>
    <property type="project" value="UniProtKB-KW"/>
</dbReference>
<evidence type="ECO:0000313" key="7">
    <source>
        <dbReference type="EMBL" id="WYM97169.1"/>
    </source>
</evidence>
<reference evidence="7" key="1">
    <citation type="submission" date="2021-11" db="EMBL/GenBank/DDBJ databases">
        <title>The first genome sequence of unculturable Mycoplasma faucium obtained by de novo assembly of metagenomic reads.</title>
        <authorList>
            <person name="Sabat A.J."/>
            <person name="Bathoorn E."/>
            <person name="Akkerboom V."/>
            <person name="Friedrich A.W."/>
        </authorList>
    </citation>
    <scope>NUCLEOTIDE SEQUENCE [LARGE SCALE GENOMIC DNA]</scope>
    <source>
        <strain evidence="7">UMCG-MFM1</strain>
    </source>
</reference>
<dbReference type="Gene3D" id="3.40.1010.10">
    <property type="entry name" value="Cobalt-precorrin-4 Transmethylase, Domain 1"/>
    <property type="match status" value="1"/>
</dbReference>
<keyword evidence="4 7" id="KW-0808">Transferase</keyword>
<dbReference type="CDD" id="cd11648">
    <property type="entry name" value="RsmI"/>
    <property type="match status" value="1"/>
</dbReference>
<organism evidence="7 8">
    <name type="scientific">Metamycoplasma faucium</name>
    <dbReference type="NCBI Taxonomy" id="56142"/>
    <lineage>
        <taxon>Bacteria</taxon>
        <taxon>Bacillati</taxon>
        <taxon>Mycoplasmatota</taxon>
        <taxon>Mycoplasmoidales</taxon>
        <taxon>Metamycoplasmataceae</taxon>
        <taxon>Metamycoplasma</taxon>
    </lineage>
</organism>
<dbReference type="RefSeq" id="WP_405311462.1">
    <property type="nucleotide sequence ID" value="NZ_CP088155.1"/>
</dbReference>
<dbReference type="InterPro" id="IPR018063">
    <property type="entry name" value="SAM_MeTrfase_RsmI_CS"/>
</dbReference>
<name>A0ABZ2TLI3_9BACT</name>
<keyword evidence="5" id="KW-0949">S-adenosyl-L-methionine</keyword>
<dbReference type="GO" id="GO:0032259">
    <property type="term" value="P:methylation"/>
    <property type="evidence" value="ECO:0007669"/>
    <property type="project" value="UniProtKB-KW"/>
</dbReference>
<evidence type="ECO:0000256" key="4">
    <source>
        <dbReference type="ARBA" id="ARBA00022679"/>
    </source>
</evidence>
<dbReference type="Gene3D" id="3.30.950.10">
    <property type="entry name" value="Methyltransferase, Cobalt-precorrin-4 Transmethylase, Domain 2"/>
    <property type="match status" value="1"/>
</dbReference>
<dbReference type="InterPro" id="IPR000878">
    <property type="entry name" value="4pyrrol_Mease"/>
</dbReference>
<gene>
    <name evidence="7" type="primary">rsmI</name>
    <name evidence="7" type="ORF">LQ356_03140</name>
</gene>
<evidence type="ECO:0000256" key="5">
    <source>
        <dbReference type="ARBA" id="ARBA00022691"/>
    </source>
</evidence>
<dbReference type="SUPFAM" id="SSF53790">
    <property type="entry name" value="Tetrapyrrole methylase"/>
    <property type="match status" value="1"/>
</dbReference>
<feature type="domain" description="Tetrapyrrole methylase" evidence="6">
    <location>
        <begin position="14"/>
        <end position="214"/>
    </location>
</feature>
<dbReference type="Proteomes" id="UP001622612">
    <property type="component" value="Chromosome"/>
</dbReference>
<dbReference type="InterPro" id="IPR014776">
    <property type="entry name" value="4pyrrole_Mease_sub2"/>
</dbReference>
<evidence type="ECO:0000256" key="2">
    <source>
        <dbReference type="ARBA" id="ARBA00022552"/>
    </source>
</evidence>
<evidence type="ECO:0000259" key="6">
    <source>
        <dbReference type="Pfam" id="PF00590"/>
    </source>
</evidence>
<keyword evidence="1" id="KW-0963">Cytoplasm</keyword>
<keyword evidence="2" id="KW-0698">rRNA processing</keyword>
<dbReference type="Pfam" id="PF00590">
    <property type="entry name" value="TP_methylase"/>
    <property type="match status" value="1"/>
</dbReference>
<dbReference type="EC" id="2.1.1.198" evidence="7"/>
<evidence type="ECO:0000313" key="8">
    <source>
        <dbReference type="Proteomes" id="UP001622612"/>
    </source>
</evidence>
<dbReference type="PIRSF" id="PIRSF005917">
    <property type="entry name" value="MTase_YraL"/>
    <property type="match status" value="1"/>
</dbReference>
<keyword evidence="3 7" id="KW-0489">Methyltransferase</keyword>
<dbReference type="EMBL" id="CP088155">
    <property type="protein sequence ID" value="WYM97169.1"/>
    <property type="molecule type" value="Genomic_DNA"/>
</dbReference>
<keyword evidence="8" id="KW-1185">Reference proteome</keyword>
<sequence length="254" mass="29164">MTINNADNSKFILNVIGVPIGNIDDLSPRAYNTLKNSNIILCEDTRMAKKLLMLVKIDIAQIKFIKYDNFNEKEISPKIIDLIRDKNNIVSLISDAGMPCISDPGFSIISKCKQYDDIFINVISGPSAFLHALIKSNHNSKFTFLGFIPDKKIKRQNYLSSLTPFTYICYVSPHKLISVLEDFNKIFSSDITLYLIKEMTKIFETSWEGTPKELLEKFLEYETIKGEYTLVFTINPKKEIRKINKYSSFSKVDK</sequence>
<dbReference type="InterPro" id="IPR014777">
    <property type="entry name" value="4pyrrole_Mease_sub1"/>
</dbReference>
<dbReference type="PANTHER" id="PTHR46111">
    <property type="entry name" value="RIBOSOMAL RNA SMALL SUBUNIT METHYLTRANSFERASE I"/>
    <property type="match status" value="1"/>
</dbReference>
<accession>A0ABZ2TLI3</accession>
<dbReference type="NCBIfam" id="TIGR00096">
    <property type="entry name" value="16S rRNA (cytidine(1402)-2'-O)-methyltransferase"/>
    <property type="match status" value="1"/>
</dbReference>
<evidence type="ECO:0000256" key="1">
    <source>
        <dbReference type="ARBA" id="ARBA00022490"/>
    </source>
</evidence>